<evidence type="ECO:0000313" key="2">
    <source>
        <dbReference type="EMBL" id="GEL71932.1"/>
    </source>
</evidence>
<comment type="caution">
    <text evidence="2">The sequence shown here is derived from an EMBL/GenBank/DDBJ whole genome shotgun (WGS) entry which is preliminary data.</text>
</comment>
<evidence type="ECO:0000313" key="3">
    <source>
        <dbReference type="EMBL" id="SDE80138.1"/>
    </source>
</evidence>
<evidence type="ECO:0000256" key="1">
    <source>
        <dbReference type="SAM" id="MobiDB-lite"/>
    </source>
</evidence>
<proteinExistence type="predicted"/>
<dbReference type="AlphaFoldDB" id="A0A511HEF6"/>
<evidence type="ECO:0000313" key="4">
    <source>
        <dbReference type="Proteomes" id="UP000198717"/>
    </source>
</evidence>
<gene>
    <name evidence="2" type="ORF">MVI01_37160</name>
    <name evidence="3" type="ORF">SAMN04488504_11258</name>
</gene>
<dbReference type="EMBL" id="BJVY01000020">
    <property type="protein sequence ID" value="GEL71932.1"/>
    <property type="molecule type" value="Genomic_DNA"/>
</dbReference>
<name>A0A511HEF6_9BACT</name>
<reference evidence="2 5" key="2">
    <citation type="submission" date="2019-07" db="EMBL/GenBank/DDBJ databases">
        <title>Whole genome shotgun sequence of Myxococcus virescens NBRC 100334.</title>
        <authorList>
            <person name="Hosoyama A."/>
            <person name="Uohara A."/>
            <person name="Ohji S."/>
            <person name="Ichikawa N."/>
        </authorList>
    </citation>
    <scope>NUCLEOTIDE SEQUENCE [LARGE SCALE GENOMIC DNA]</scope>
    <source>
        <strain evidence="2 5">NBRC 100334</strain>
    </source>
</reference>
<feature type="region of interest" description="Disordered" evidence="1">
    <location>
        <begin position="31"/>
        <end position="60"/>
    </location>
</feature>
<organism evidence="2 5">
    <name type="scientific">Myxococcus virescens</name>
    <dbReference type="NCBI Taxonomy" id="83456"/>
    <lineage>
        <taxon>Bacteria</taxon>
        <taxon>Pseudomonadati</taxon>
        <taxon>Myxococcota</taxon>
        <taxon>Myxococcia</taxon>
        <taxon>Myxococcales</taxon>
        <taxon>Cystobacterineae</taxon>
        <taxon>Myxococcaceae</taxon>
        <taxon>Myxococcus</taxon>
    </lineage>
</organism>
<dbReference type="Proteomes" id="UP000198717">
    <property type="component" value="Unassembled WGS sequence"/>
</dbReference>
<reference evidence="3 4" key="1">
    <citation type="submission" date="2016-10" db="EMBL/GenBank/DDBJ databases">
        <authorList>
            <person name="Varghese N."/>
            <person name="Submissions S."/>
        </authorList>
    </citation>
    <scope>NUCLEOTIDE SEQUENCE [LARGE SCALE GENOMIC DNA]</scope>
    <source>
        <strain evidence="3 4">DSM 2260</strain>
    </source>
</reference>
<dbReference type="Proteomes" id="UP000321224">
    <property type="component" value="Unassembled WGS sequence"/>
</dbReference>
<protein>
    <submittedName>
        <fullName evidence="2">Uncharacterized protein</fullName>
    </submittedName>
</protein>
<dbReference type="EMBL" id="FNAJ01000012">
    <property type="protein sequence ID" value="SDE80138.1"/>
    <property type="molecule type" value="Genomic_DNA"/>
</dbReference>
<keyword evidence="4" id="KW-1185">Reference proteome</keyword>
<accession>A0A511HEF6</accession>
<evidence type="ECO:0000313" key="5">
    <source>
        <dbReference type="Proteomes" id="UP000321224"/>
    </source>
</evidence>
<sequence>MRAPSAQAIEVHATGPAYPCQTSVVCAKALSPGVRRRERRGGGSMSLSTAISGLGPTGGW</sequence>